<reference evidence="2" key="1">
    <citation type="journal article" date="2019" name="Int. J. Syst. Evol. Microbiol.">
        <title>The Global Catalogue of Microorganisms (GCM) 10K type strain sequencing project: providing services to taxonomists for standard genome sequencing and annotation.</title>
        <authorList>
            <consortium name="The Broad Institute Genomics Platform"/>
            <consortium name="The Broad Institute Genome Sequencing Center for Infectious Disease"/>
            <person name="Wu L."/>
            <person name="Ma J."/>
        </authorList>
    </citation>
    <scope>NUCLEOTIDE SEQUENCE [LARGE SCALE GENOMIC DNA]</scope>
    <source>
        <strain evidence="2">CGMCC 1.16225</strain>
    </source>
</reference>
<protein>
    <submittedName>
        <fullName evidence="1">Uncharacterized protein</fullName>
    </submittedName>
</protein>
<name>A0ABW4UH32_9HYPH</name>
<sequence>MEKPVAGWATGFQKFDMLPGKIDTSEDIHFPHLLQARRIHRRFDVSWSLARTIAEHAFGQIGGAA</sequence>
<evidence type="ECO:0000313" key="1">
    <source>
        <dbReference type="EMBL" id="MFD1986823.1"/>
    </source>
</evidence>
<accession>A0ABW4UH32</accession>
<proteinExistence type="predicted"/>
<gene>
    <name evidence="1" type="ORF">ACFSOZ_30790</name>
</gene>
<dbReference type="Proteomes" id="UP001597405">
    <property type="component" value="Unassembled WGS sequence"/>
</dbReference>
<comment type="caution">
    <text evidence="1">The sequence shown here is derived from an EMBL/GenBank/DDBJ whole genome shotgun (WGS) entry which is preliminary data.</text>
</comment>
<dbReference type="RefSeq" id="WP_379104325.1">
    <property type="nucleotide sequence ID" value="NZ_JBHUGZ010000023.1"/>
</dbReference>
<evidence type="ECO:0000313" key="2">
    <source>
        <dbReference type="Proteomes" id="UP001597405"/>
    </source>
</evidence>
<organism evidence="1 2">
    <name type="scientific">Mesorhizobium newzealandense</name>
    <dbReference type="NCBI Taxonomy" id="1300302"/>
    <lineage>
        <taxon>Bacteria</taxon>
        <taxon>Pseudomonadati</taxon>
        <taxon>Pseudomonadota</taxon>
        <taxon>Alphaproteobacteria</taxon>
        <taxon>Hyphomicrobiales</taxon>
        <taxon>Phyllobacteriaceae</taxon>
        <taxon>Mesorhizobium</taxon>
    </lineage>
</organism>
<dbReference type="EMBL" id="JBHUGZ010000023">
    <property type="protein sequence ID" value="MFD1986823.1"/>
    <property type="molecule type" value="Genomic_DNA"/>
</dbReference>
<keyword evidence="2" id="KW-1185">Reference proteome</keyword>